<proteinExistence type="predicted"/>
<dbReference type="Proteomes" id="UP001497457">
    <property type="component" value="Chromosome 15b"/>
</dbReference>
<dbReference type="Pfam" id="PF23622">
    <property type="entry name" value="LRR_At1g61320_AtMIF1"/>
    <property type="match status" value="1"/>
</dbReference>
<dbReference type="EMBL" id="OZ075125">
    <property type="protein sequence ID" value="CAL4935872.1"/>
    <property type="molecule type" value="Genomic_DNA"/>
</dbReference>
<dbReference type="InterPro" id="IPR001810">
    <property type="entry name" value="F-box_dom"/>
</dbReference>
<dbReference type="InterPro" id="IPR053772">
    <property type="entry name" value="At1g61320/At1g61330-like"/>
</dbReference>
<dbReference type="InterPro" id="IPR032675">
    <property type="entry name" value="LRR_dom_sf"/>
</dbReference>
<evidence type="ECO:0000259" key="1">
    <source>
        <dbReference type="PROSITE" id="PS50181"/>
    </source>
</evidence>
<accession>A0ABC8Y339</accession>
<dbReference type="InterPro" id="IPR036047">
    <property type="entry name" value="F-box-like_dom_sf"/>
</dbReference>
<dbReference type="InterPro" id="IPR055357">
    <property type="entry name" value="LRR_At1g61320_AtMIF1"/>
</dbReference>
<feature type="domain" description="F-box" evidence="1">
    <location>
        <begin position="23"/>
        <end position="71"/>
    </location>
</feature>
<dbReference type="PANTHER" id="PTHR34145">
    <property type="entry name" value="OS02G0105600 PROTEIN"/>
    <property type="match status" value="1"/>
</dbReference>
<organism evidence="2 3">
    <name type="scientific">Urochloa decumbens</name>
    <dbReference type="NCBI Taxonomy" id="240449"/>
    <lineage>
        <taxon>Eukaryota</taxon>
        <taxon>Viridiplantae</taxon>
        <taxon>Streptophyta</taxon>
        <taxon>Embryophyta</taxon>
        <taxon>Tracheophyta</taxon>
        <taxon>Spermatophyta</taxon>
        <taxon>Magnoliopsida</taxon>
        <taxon>Liliopsida</taxon>
        <taxon>Poales</taxon>
        <taxon>Poaceae</taxon>
        <taxon>PACMAD clade</taxon>
        <taxon>Panicoideae</taxon>
        <taxon>Panicodae</taxon>
        <taxon>Paniceae</taxon>
        <taxon>Melinidinae</taxon>
        <taxon>Urochloa</taxon>
    </lineage>
</organism>
<gene>
    <name evidence="2" type="ORF">URODEC1_LOCUS29555</name>
</gene>
<evidence type="ECO:0000313" key="3">
    <source>
        <dbReference type="Proteomes" id="UP001497457"/>
    </source>
</evidence>
<dbReference type="PANTHER" id="PTHR34145:SF61">
    <property type="entry name" value="OS07G0161500 PROTEIN"/>
    <property type="match status" value="1"/>
</dbReference>
<dbReference type="PROSITE" id="PS50181">
    <property type="entry name" value="FBOX"/>
    <property type="match status" value="1"/>
</dbReference>
<reference evidence="2" key="1">
    <citation type="submission" date="2024-10" db="EMBL/GenBank/DDBJ databases">
        <authorList>
            <person name="Ryan C."/>
        </authorList>
    </citation>
    <scope>NUCLEOTIDE SEQUENCE [LARGE SCALE GENOMIC DNA]</scope>
</reference>
<evidence type="ECO:0000313" key="2">
    <source>
        <dbReference type="EMBL" id="CAL4935872.1"/>
    </source>
</evidence>
<dbReference type="Gene3D" id="3.80.10.10">
    <property type="entry name" value="Ribonuclease Inhibitor"/>
    <property type="match status" value="1"/>
</dbReference>
<sequence length="493" mass="56695">MRQNSNEHLDGDGATAETTEVATVSLCDLPMDVLLHILSQLPINDVVRTSILSRKGKYMWRSHTNLSFDSTTVRKHYFKSPVDYGILTNMEFVARVDIVLLQHNGGGVDYMEIKYRLHNSYAYHIDRWVNFAIASKTKKLIIDLSGSDCWLFFRNLSCSNVKERDRDEPYRLPLQLFSADNGSYLLRLELASVSLHLPTGFKGFLNLKNFILVDVSISNEDVQCMLSKCNLLECFKISYCRSIASIRTPRPLNQLNHLVVDNCPMLRKIELNGSPTTFEYTGTVIPFAFASTSRPTNVSIKFLTNHAALDFIVNELPSVLPRLESLTLHCVERERTILPGRPFQFSYLQHLNLELKILGDKNGKTDVLDYAHVLEVAPFIEKLDLHMYVNCWCQKPYRKEDGELRIHLPHQHDHLKFVHISGFCGYKDQVELALHILRSAVILEKMRITPRVEITGFDESRKQFYERSNYVDGHKVATEFVRNADERKVVEVV</sequence>
<dbReference type="CDD" id="cd22160">
    <property type="entry name" value="F-box_AtFBL13-like"/>
    <property type="match status" value="1"/>
</dbReference>
<dbReference type="Pfam" id="PF00646">
    <property type="entry name" value="F-box"/>
    <property type="match status" value="1"/>
</dbReference>
<dbReference type="AlphaFoldDB" id="A0ABC8Y339"/>
<dbReference type="SUPFAM" id="SSF52047">
    <property type="entry name" value="RNI-like"/>
    <property type="match status" value="1"/>
</dbReference>
<name>A0ABC8Y339_9POAL</name>
<protein>
    <recommendedName>
        <fullName evidence="1">F-box domain-containing protein</fullName>
    </recommendedName>
</protein>
<dbReference type="SUPFAM" id="SSF81383">
    <property type="entry name" value="F-box domain"/>
    <property type="match status" value="1"/>
</dbReference>
<keyword evidence="3" id="KW-1185">Reference proteome</keyword>
<dbReference type="InterPro" id="IPR053781">
    <property type="entry name" value="F-box_AtFBL13-like"/>
</dbReference>